<accession>A0A9W6B8I6</accession>
<keyword evidence="2" id="KW-1185">Reference proteome</keyword>
<dbReference type="CDD" id="cd12105">
    <property type="entry name" value="HmuY"/>
    <property type="match status" value="1"/>
</dbReference>
<dbReference type="EMBL" id="BRVP01000016">
    <property type="protein sequence ID" value="GLB53369.1"/>
    <property type="molecule type" value="Genomic_DNA"/>
</dbReference>
<dbReference type="PROSITE" id="PS51257">
    <property type="entry name" value="PROKAR_LIPOPROTEIN"/>
    <property type="match status" value="1"/>
</dbReference>
<dbReference type="Proteomes" id="UP001143545">
    <property type="component" value="Unassembled WGS sequence"/>
</dbReference>
<evidence type="ECO:0008006" key="3">
    <source>
        <dbReference type="Google" id="ProtNLM"/>
    </source>
</evidence>
<comment type="caution">
    <text evidence="1">The sequence shown here is derived from an EMBL/GenBank/DDBJ whole genome shotgun (WGS) entry which is preliminary data.</text>
</comment>
<sequence>MKKRYITYIFFILAFISCKENDDIPAQPFVAAFEKLSVNFSAITSSEDVTIVFSEAASYDGQVTIQVITENTTYGTDFTTTPSAENSQLTISFSKGDESISFNFGSLIYPYEVTDNDKSVTFEIIDISYTGYHNIQGYTSAVVSFETSLGATTIAEVGGPNEGDQVFIDLSTEVVTTAQRDSWDLGFYGGSDFRVGINGSIYMAAGAIDATDIDAVTADDVATLQSQVAVGTFDPTNEAYIDSPDGLITGTAIDEISDVDSENKVYLVNMGYYIGTDEALTGSVAIAGDHRGWKKIRVLRSGEGYILQYADIDATTHQEVTIAKDSAYNFIFFSLENEMEVTVEPEKALWDLSFTVFTNVIDGAGSYGYSDFVINNIKAGVKVYEVETTDVTYADFDVAAIDESLFENDQRVIGADWRDVFSGSVYTDKYYVLKDVDGNYYKIKMLELLSESGERGYPKFEYKLIN</sequence>
<protein>
    <recommendedName>
        <fullName evidence="3">HmuY protein</fullName>
    </recommendedName>
</protein>
<dbReference type="Pfam" id="PF14064">
    <property type="entry name" value="HmuY"/>
    <property type="match status" value="1"/>
</dbReference>
<dbReference type="InterPro" id="IPR025921">
    <property type="entry name" value="HmuY"/>
</dbReference>
<proteinExistence type="predicted"/>
<dbReference type="AlphaFoldDB" id="A0A9W6B8I6"/>
<dbReference type="RefSeq" id="WP_281755255.1">
    <property type="nucleotide sequence ID" value="NZ_BRVP01000016.1"/>
</dbReference>
<reference evidence="1" key="1">
    <citation type="submission" date="2022-07" db="EMBL/GenBank/DDBJ databases">
        <title>Taxonomy of Novel Oxalotrophic and Methylotrophic Bacteria.</title>
        <authorList>
            <person name="Sahin N."/>
            <person name="Tani A."/>
        </authorList>
    </citation>
    <scope>NUCLEOTIDE SEQUENCE</scope>
    <source>
        <strain evidence="1">AM327</strain>
    </source>
</reference>
<evidence type="ECO:0000313" key="1">
    <source>
        <dbReference type="EMBL" id="GLB53369.1"/>
    </source>
</evidence>
<gene>
    <name evidence="1" type="ORF">NBRC110019_24100</name>
</gene>
<evidence type="ECO:0000313" key="2">
    <source>
        <dbReference type="Proteomes" id="UP001143545"/>
    </source>
</evidence>
<name>A0A9W6B8I6_9FLAO</name>
<organism evidence="1 2">
    <name type="scientific">Neptunitalea chrysea</name>
    <dbReference type="NCBI Taxonomy" id="1647581"/>
    <lineage>
        <taxon>Bacteria</taxon>
        <taxon>Pseudomonadati</taxon>
        <taxon>Bacteroidota</taxon>
        <taxon>Flavobacteriia</taxon>
        <taxon>Flavobacteriales</taxon>
        <taxon>Flavobacteriaceae</taxon>
        <taxon>Neptunitalea</taxon>
    </lineage>
</organism>